<dbReference type="GO" id="GO:0140359">
    <property type="term" value="F:ABC-type transporter activity"/>
    <property type="evidence" value="ECO:0007669"/>
    <property type="project" value="InterPro"/>
</dbReference>
<feature type="transmembrane region" description="Helical" evidence="5">
    <location>
        <begin position="131"/>
        <end position="156"/>
    </location>
</feature>
<keyword evidence="8" id="KW-1185">Reference proteome</keyword>
<dbReference type="RefSeq" id="WP_013484371.1">
    <property type="nucleotide sequence ID" value="NC_014828.1"/>
</dbReference>
<dbReference type="PANTHER" id="PTHR43229:SF2">
    <property type="entry name" value="NODULATION PROTEIN J"/>
    <property type="match status" value="1"/>
</dbReference>
<dbReference type="InterPro" id="IPR013525">
    <property type="entry name" value="ABC2_TM"/>
</dbReference>
<dbReference type="Proteomes" id="UP000001551">
    <property type="component" value="Chromosome"/>
</dbReference>
<keyword evidence="3 5" id="KW-1133">Transmembrane helix</keyword>
<evidence type="ECO:0000256" key="1">
    <source>
        <dbReference type="ARBA" id="ARBA00004141"/>
    </source>
</evidence>
<keyword evidence="4 5" id="KW-0472">Membrane</keyword>
<proteinExistence type="predicted"/>
<dbReference type="STRING" id="663278.Ethha_0405"/>
<keyword evidence="2 5" id="KW-0812">Transmembrane</keyword>
<evidence type="ECO:0000256" key="4">
    <source>
        <dbReference type="ARBA" id="ARBA00023136"/>
    </source>
</evidence>
<dbReference type="KEGG" id="eha:Ethha_0405"/>
<gene>
    <name evidence="7" type="ordered locus">Ethha_0405</name>
</gene>
<sequence length="247" mass="26812">MRRFGIIFRIDLFNVFKNPVLVGYNTLFTVALVFTLGYLNGGAYADGWTAYRYYLVSFLVYSVLTGSMTASNAFMERDIKKPNLRILFSPAGSFPIYFSKILASALFDYICHGTLAVALGALFHFPNFGQFWLLLLVLIPLELASAALGTFFCCVLHSEESTSSLLSTVIGVLAFLGGTFFSLDSMGGVVALISRCSPVKWINDALFALLIDGNAAVAAPLFFGALAAAAALTAGCVRFFHTEDYVC</sequence>
<evidence type="ECO:0000256" key="2">
    <source>
        <dbReference type="ARBA" id="ARBA00022692"/>
    </source>
</evidence>
<feature type="transmembrane region" description="Helical" evidence="5">
    <location>
        <begin position="51"/>
        <end position="75"/>
    </location>
</feature>
<accession>E6U8J9</accession>
<organism evidence="7 8">
    <name type="scientific">Ethanoligenens harbinense (strain DSM 18485 / JCM 12961 / CGMCC 1.5033 / YUAN-3)</name>
    <dbReference type="NCBI Taxonomy" id="663278"/>
    <lineage>
        <taxon>Bacteria</taxon>
        <taxon>Bacillati</taxon>
        <taxon>Bacillota</taxon>
        <taxon>Clostridia</taxon>
        <taxon>Eubacteriales</taxon>
        <taxon>Oscillospiraceae</taxon>
        <taxon>Ethanoligenens</taxon>
    </lineage>
</organism>
<evidence type="ECO:0000313" key="7">
    <source>
        <dbReference type="EMBL" id="ADU25990.1"/>
    </source>
</evidence>
<dbReference type="Pfam" id="PF01061">
    <property type="entry name" value="ABC2_membrane"/>
    <property type="match status" value="1"/>
</dbReference>
<reference evidence="7 8" key="1">
    <citation type="submission" date="2010-12" db="EMBL/GenBank/DDBJ databases">
        <title>Complete sequence of Ethanoligenens harbinense YUAN-3.</title>
        <authorList>
            <person name="Lucas S."/>
            <person name="Copeland A."/>
            <person name="Lapidus A."/>
            <person name="Cheng J.-F."/>
            <person name="Bruce D."/>
            <person name="Goodwin L."/>
            <person name="Pitluck S."/>
            <person name="Chertkov O."/>
            <person name="Misra M."/>
            <person name="Detter J.C."/>
            <person name="Han C."/>
            <person name="Tapia R."/>
            <person name="Land M."/>
            <person name="Hauser L."/>
            <person name="Jeffries C."/>
            <person name="Kyrpides N."/>
            <person name="Ivanova N."/>
            <person name="Mikhailova N."/>
            <person name="Wang A."/>
            <person name="Mouttaki H."/>
            <person name="He Z."/>
            <person name="Zhou J."/>
            <person name="Hemme C.L."/>
            <person name="Woyke T."/>
        </authorList>
    </citation>
    <scope>NUCLEOTIDE SEQUENCE [LARGE SCALE GENOMIC DNA]</scope>
    <source>
        <strain evidence="8">DSM 18485 / JCM 12961 / CGMCC 1.5033 / YUAN-3</strain>
    </source>
</reference>
<feature type="transmembrane region" description="Helical" evidence="5">
    <location>
        <begin position="106"/>
        <end position="125"/>
    </location>
</feature>
<evidence type="ECO:0000259" key="6">
    <source>
        <dbReference type="Pfam" id="PF01061"/>
    </source>
</evidence>
<evidence type="ECO:0000256" key="3">
    <source>
        <dbReference type="ARBA" id="ARBA00022989"/>
    </source>
</evidence>
<evidence type="ECO:0000313" key="8">
    <source>
        <dbReference type="Proteomes" id="UP000001551"/>
    </source>
</evidence>
<protein>
    <submittedName>
        <fullName evidence="7">ABC-2 type transporter</fullName>
    </submittedName>
</protein>
<dbReference type="GO" id="GO:0016020">
    <property type="term" value="C:membrane"/>
    <property type="evidence" value="ECO:0007669"/>
    <property type="project" value="UniProtKB-SubCell"/>
</dbReference>
<dbReference type="AlphaFoldDB" id="E6U8J9"/>
<name>E6U8J9_ETHHY</name>
<evidence type="ECO:0000256" key="5">
    <source>
        <dbReference type="SAM" id="Phobius"/>
    </source>
</evidence>
<feature type="domain" description="ABC-2 type transporter transmembrane" evidence="6">
    <location>
        <begin position="4"/>
        <end position="209"/>
    </location>
</feature>
<feature type="transmembrane region" description="Helical" evidence="5">
    <location>
        <begin position="168"/>
        <end position="193"/>
    </location>
</feature>
<dbReference type="EMBL" id="CP002400">
    <property type="protein sequence ID" value="ADU25990.1"/>
    <property type="molecule type" value="Genomic_DNA"/>
</dbReference>
<comment type="subcellular location">
    <subcellularLocation>
        <location evidence="1">Membrane</location>
        <topology evidence="1">Multi-pass membrane protein</topology>
    </subcellularLocation>
</comment>
<feature type="transmembrane region" description="Helical" evidence="5">
    <location>
        <begin position="205"/>
        <end position="232"/>
    </location>
</feature>
<dbReference type="HOGENOM" id="CLU_097448_0_0_9"/>
<dbReference type="InterPro" id="IPR051784">
    <property type="entry name" value="Nod_factor_ABC_transporter"/>
</dbReference>
<feature type="transmembrane region" description="Helical" evidence="5">
    <location>
        <begin position="21"/>
        <end position="39"/>
    </location>
</feature>
<dbReference type="PANTHER" id="PTHR43229">
    <property type="entry name" value="NODULATION PROTEIN J"/>
    <property type="match status" value="1"/>
</dbReference>
<dbReference type="eggNOG" id="COG0842">
    <property type="taxonomic scope" value="Bacteria"/>
</dbReference>